<feature type="transmembrane region" description="Helical" evidence="2">
    <location>
        <begin position="39"/>
        <end position="61"/>
    </location>
</feature>
<evidence type="ECO:0000256" key="1">
    <source>
        <dbReference type="SAM" id="MobiDB-lite"/>
    </source>
</evidence>
<evidence type="ECO:0000313" key="3">
    <source>
        <dbReference type="EMBL" id="UPT20654.1"/>
    </source>
</evidence>
<keyword evidence="4" id="KW-1185">Reference proteome</keyword>
<dbReference type="Proteomes" id="UP000832041">
    <property type="component" value="Chromosome"/>
</dbReference>
<feature type="transmembrane region" description="Helical" evidence="2">
    <location>
        <begin position="7"/>
        <end position="27"/>
    </location>
</feature>
<protein>
    <submittedName>
        <fullName evidence="3">Uncharacterized protein</fullName>
    </submittedName>
</protein>
<keyword evidence="2" id="KW-1133">Transmembrane helix</keyword>
<evidence type="ECO:0000313" key="4">
    <source>
        <dbReference type="Proteomes" id="UP000832041"/>
    </source>
</evidence>
<reference evidence="3 4" key="1">
    <citation type="submission" date="2020-04" db="EMBL/GenBank/DDBJ databases">
        <title>Thermobifida alba genome sequencing and assembly.</title>
        <authorList>
            <person name="Luzics S."/>
            <person name="Horvath B."/>
            <person name="Nagy I."/>
            <person name="Toth A."/>
            <person name="Nagy I."/>
            <person name="Kukolya J."/>
        </authorList>
    </citation>
    <scope>NUCLEOTIDE SEQUENCE [LARGE SCALE GENOMIC DNA]</scope>
    <source>
        <strain evidence="3 4">DSM 43795</strain>
    </source>
</reference>
<keyword evidence="2" id="KW-0812">Transmembrane</keyword>
<keyword evidence="2" id="KW-0472">Membrane</keyword>
<dbReference type="RefSeq" id="WP_248592932.1">
    <property type="nucleotide sequence ID" value="NZ_BAABEB010000012.1"/>
</dbReference>
<name>A0ABY4KZK6_THEAE</name>
<feature type="region of interest" description="Disordered" evidence="1">
    <location>
        <begin position="61"/>
        <end position="98"/>
    </location>
</feature>
<organism evidence="3 4">
    <name type="scientific">Thermobifida alba</name>
    <name type="common">Thermomonospora alba</name>
    <dbReference type="NCBI Taxonomy" id="53522"/>
    <lineage>
        <taxon>Bacteria</taxon>
        <taxon>Bacillati</taxon>
        <taxon>Actinomycetota</taxon>
        <taxon>Actinomycetes</taxon>
        <taxon>Streptosporangiales</taxon>
        <taxon>Nocardiopsidaceae</taxon>
        <taxon>Thermobifida</taxon>
    </lineage>
</organism>
<accession>A0ABY4KZK6</accession>
<evidence type="ECO:0000256" key="2">
    <source>
        <dbReference type="SAM" id="Phobius"/>
    </source>
</evidence>
<sequence>MPSQIKWLLTAAAAVAVTVALAAALWLGGGPTQRSGWEAAGWAAGIISALALIATAAAWAARRPQDSSPTGDDIDQSGARAQGSITGKRGPATLGGDRIIQRRARAGGDIIGKQHDLPDQPR</sequence>
<proteinExistence type="predicted"/>
<dbReference type="EMBL" id="CP051627">
    <property type="protein sequence ID" value="UPT20654.1"/>
    <property type="molecule type" value="Genomic_DNA"/>
</dbReference>
<gene>
    <name evidence="3" type="ORF">FOF52_06475</name>
</gene>